<name>A0A9D4FRW9_DREPO</name>
<comment type="caution">
    <text evidence="1">The sequence shown here is derived from an EMBL/GenBank/DDBJ whole genome shotgun (WGS) entry which is preliminary data.</text>
</comment>
<evidence type="ECO:0000313" key="2">
    <source>
        <dbReference type="Proteomes" id="UP000828390"/>
    </source>
</evidence>
<sequence>MKCLIAVYLFKENPEIGKSTFLAKLALDWCNAVSVHNPDHKAIFNDVDTLKEFQFLFQISLRDATNQREAIEMIKTQIIHMIYTDAKREETDKLLPQIMERETCIITMDGLNEWFDRLNKCVVPLLAHCQTRCVSVITPRPWKMADERLKDSEIISLIEIEGVIDQEELAQNIIHSLHPGHVKTHIEFMTYVNEHQLSHFLTSPWRLTLLVNLWMN</sequence>
<dbReference type="Proteomes" id="UP000828390">
    <property type="component" value="Unassembled WGS sequence"/>
</dbReference>
<reference evidence="1" key="1">
    <citation type="journal article" date="2019" name="bioRxiv">
        <title>The Genome of the Zebra Mussel, Dreissena polymorpha: A Resource for Invasive Species Research.</title>
        <authorList>
            <person name="McCartney M.A."/>
            <person name="Auch B."/>
            <person name="Kono T."/>
            <person name="Mallez S."/>
            <person name="Zhang Y."/>
            <person name="Obille A."/>
            <person name="Becker A."/>
            <person name="Abrahante J.E."/>
            <person name="Garbe J."/>
            <person name="Badalamenti J.P."/>
            <person name="Herman A."/>
            <person name="Mangelson H."/>
            <person name="Liachko I."/>
            <person name="Sullivan S."/>
            <person name="Sone E.D."/>
            <person name="Koren S."/>
            <person name="Silverstein K.A.T."/>
            <person name="Beckman K.B."/>
            <person name="Gohl D.M."/>
        </authorList>
    </citation>
    <scope>NUCLEOTIDE SEQUENCE</scope>
    <source>
        <strain evidence="1">Duluth1</strain>
        <tissue evidence="1">Whole animal</tissue>
    </source>
</reference>
<protein>
    <recommendedName>
        <fullName evidence="3">NACHT domain-containing protein</fullName>
    </recommendedName>
</protein>
<gene>
    <name evidence="1" type="ORF">DPMN_156222</name>
</gene>
<evidence type="ECO:0008006" key="3">
    <source>
        <dbReference type="Google" id="ProtNLM"/>
    </source>
</evidence>
<accession>A0A9D4FRW9</accession>
<organism evidence="1 2">
    <name type="scientific">Dreissena polymorpha</name>
    <name type="common">Zebra mussel</name>
    <name type="synonym">Mytilus polymorpha</name>
    <dbReference type="NCBI Taxonomy" id="45954"/>
    <lineage>
        <taxon>Eukaryota</taxon>
        <taxon>Metazoa</taxon>
        <taxon>Spiralia</taxon>
        <taxon>Lophotrochozoa</taxon>
        <taxon>Mollusca</taxon>
        <taxon>Bivalvia</taxon>
        <taxon>Autobranchia</taxon>
        <taxon>Heteroconchia</taxon>
        <taxon>Euheterodonta</taxon>
        <taxon>Imparidentia</taxon>
        <taxon>Neoheterodontei</taxon>
        <taxon>Myida</taxon>
        <taxon>Dreissenoidea</taxon>
        <taxon>Dreissenidae</taxon>
        <taxon>Dreissena</taxon>
    </lineage>
</organism>
<reference evidence="1" key="2">
    <citation type="submission" date="2020-11" db="EMBL/GenBank/DDBJ databases">
        <authorList>
            <person name="McCartney M.A."/>
            <person name="Auch B."/>
            <person name="Kono T."/>
            <person name="Mallez S."/>
            <person name="Becker A."/>
            <person name="Gohl D.M."/>
            <person name="Silverstein K.A.T."/>
            <person name="Koren S."/>
            <person name="Bechman K.B."/>
            <person name="Herman A."/>
            <person name="Abrahante J.E."/>
            <person name="Garbe J."/>
        </authorList>
    </citation>
    <scope>NUCLEOTIDE SEQUENCE</scope>
    <source>
        <strain evidence="1">Duluth1</strain>
        <tissue evidence="1">Whole animal</tissue>
    </source>
</reference>
<evidence type="ECO:0000313" key="1">
    <source>
        <dbReference type="EMBL" id="KAH3802544.1"/>
    </source>
</evidence>
<proteinExistence type="predicted"/>
<dbReference type="AlphaFoldDB" id="A0A9D4FRW9"/>
<dbReference type="Gene3D" id="3.40.50.300">
    <property type="entry name" value="P-loop containing nucleotide triphosphate hydrolases"/>
    <property type="match status" value="1"/>
</dbReference>
<keyword evidence="2" id="KW-1185">Reference proteome</keyword>
<dbReference type="InterPro" id="IPR027417">
    <property type="entry name" value="P-loop_NTPase"/>
</dbReference>
<dbReference type="EMBL" id="JAIWYP010000007">
    <property type="protein sequence ID" value="KAH3802544.1"/>
    <property type="molecule type" value="Genomic_DNA"/>
</dbReference>